<evidence type="ECO:0000313" key="17">
    <source>
        <dbReference type="Proteomes" id="UP000779900"/>
    </source>
</evidence>
<evidence type="ECO:0000256" key="6">
    <source>
        <dbReference type="ARBA" id="ARBA00022438"/>
    </source>
</evidence>
<dbReference type="GO" id="GO:0070006">
    <property type="term" value="F:metalloaminopeptidase activity"/>
    <property type="evidence" value="ECO:0007669"/>
    <property type="project" value="TreeGrafter"/>
</dbReference>
<dbReference type="GO" id="GO:0006508">
    <property type="term" value="P:proteolysis"/>
    <property type="evidence" value="ECO:0007669"/>
    <property type="project" value="UniProtKB-KW"/>
</dbReference>
<reference evidence="16" key="1">
    <citation type="submission" date="2019-03" db="EMBL/GenBank/DDBJ databases">
        <title>Lake Tanganyika Metagenome-Assembled Genomes (MAGs).</title>
        <authorList>
            <person name="Tran P."/>
        </authorList>
    </citation>
    <scope>NUCLEOTIDE SEQUENCE</scope>
    <source>
        <strain evidence="16">K_DeepCast_150m_m2_040</strain>
    </source>
</reference>
<keyword evidence="9" id="KW-0378">Hydrolase</keyword>
<dbReference type="GO" id="GO:0005615">
    <property type="term" value="C:extracellular space"/>
    <property type="evidence" value="ECO:0007669"/>
    <property type="project" value="TreeGrafter"/>
</dbReference>
<evidence type="ECO:0000259" key="13">
    <source>
        <dbReference type="Pfam" id="PF01433"/>
    </source>
</evidence>
<organism evidence="16 17">
    <name type="scientific">candidate division WOR-3 bacterium</name>
    <dbReference type="NCBI Taxonomy" id="2052148"/>
    <lineage>
        <taxon>Bacteria</taxon>
        <taxon>Bacteria division WOR-3</taxon>
    </lineage>
</organism>
<feature type="domain" description="FlgD/Vpr Ig-like" evidence="14">
    <location>
        <begin position="597"/>
        <end position="646"/>
    </location>
</feature>
<keyword evidence="10" id="KW-0862">Zinc</keyword>
<dbReference type="Pfam" id="PF01433">
    <property type="entry name" value="Peptidase_M1"/>
    <property type="match status" value="1"/>
</dbReference>
<dbReference type="GO" id="GO:0005737">
    <property type="term" value="C:cytoplasm"/>
    <property type="evidence" value="ECO:0007669"/>
    <property type="project" value="TreeGrafter"/>
</dbReference>
<dbReference type="InterPro" id="IPR014782">
    <property type="entry name" value="Peptidase_M1_dom"/>
</dbReference>
<dbReference type="SUPFAM" id="SSF63737">
    <property type="entry name" value="Leukotriene A4 hydrolase N-terminal domain"/>
    <property type="match status" value="1"/>
</dbReference>
<proteinExistence type="inferred from homology"/>
<dbReference type="InterPro" id="IPR050344">
    <property type="entry name" value="Peptidase_M1_aminopeptidases"/>
</dbReference>
<accession>A0A937XG70</accession>
<dbReference type="InterPro" id="IPR025965">
    <property type="entry name" value="FlgD/Vpr_Ig-like"/>
</dbReference>
<evidence type="ECO:0000256" key="1">
    <source>
        <dbReference type="ARBA" id="ARBA00000098"/>
    </source>
</evidence>
<dbReference type="Gene3D" id="2.60.40.1730">
    <property type="entry name" value="tricorn interacting facor f3 domain"/>
    <property type="match status" value="1"/>
</dbReference>
<dbReference type="Pfam" id="PF13860">
    <property type="entry name" value="FlgD_ig"/>
    <property type="match status" value="1"/>
</dbReference>
<evidence type="ECO:0000256" key="12">
    <source>
        <dbReference type="SAM" id="SignalP"/>
    </source>
</evidence>
<dbReference type="Proteomes" id="UP000779900">
    <property type="component" value="Unassembled WGS sequence"/>
</dbReference>
<comment type="similarity">
    <text evidence="3">Belongs to the peptidase M1 family.</text>
</comment>
<feature type="domain" description="Peptidase M1 membrane alanine aminopeptidase" evidence="13">
    <location>
        <begin position="264"/>
        <end position="469"/>
    </location>
</feature>
<evidence type="ECO:0000256" key="8">
    <source>
        <dbReference type="ARBA" id="ARBA00022723"/>
    </source>
</evidence>
<dbReference type="InterPro" id="IPR042097">
    <property type="entry name" value="Aminopeptidase_N-like_N_sf"/>
</dbReference>
<feature type="chain" id="PRO_5037052067" description="Aminopeptidase N" evidence="12">
    <location>
        <begin position="19"/>
        <end position="665"/>
    </location>
</feature>
<dbReference type="CDD" id="cd09603">
    <property type="entry name" value="M1_APN_like"/>
    <property type="match status" value="1"/>
</dbReference>
<dbReference type="GO" id="GO:0042277">
    <property type="term" value="F:peptide binding"/>
    <property type="evidence" value="ECO:0007669"/>
    <property type="project" value="TreeGrafter"/>
</dbReference>
<dbReference type="SUPFAM" id="SSF55486">
    <property type="entry name" value="Metalloproteases ('zincins'), catalytic domain"/>
    <property type="match status" value="1"/>
</dbReference>
<keyword evidence="11" id="KW-0482">Metalloprotease</keyword>
<dbReference type="PRINTS" id="PR00756">
    <property type="entry name" value="ALADIPTASE"/>
</dbReference>
<dbReference type="EMBL" id="VGIR01000017">
    <property type="protein sequence ID" value="MBM3331056.1"/>
    <property type="molecule type" value="Genomic_DNA"/>
</dbReference>
<dbReference type="PANTHER" id="PTHR11533:SF174">
    <property type="entry name" value="PUROMYCIN-SENSITIVE AMINOPEPTIDASE-RELATED"/>
    <property type="match status" value="1"/>
</dbReference>
<evidence type="ECO:0000256" key="2">
    <source>
        <dbReference type="ARBA" id="ARBA00001947"/>
    </source>
</evidence>
<name>A0A937XG70_UNCW3</name>
<dbReference type="Pfam" id="PF17900">
    <property type="entry name" value="Peptidase_M1_N"/>
    <property type="match status" value="1"/>
</dbReference>
<gene>
    <name evidence="16" type="ORF">FJY68_04290</name>
</gene>
<dbReference type="InterPro" id="IPR045357">
    <property type="entry name" value="Aminopeptidase_N-like_N"/>
</dbReference>
<evidence type="ECO:0000313" key="16">
    <source>
        <dbReference type="EMBL" id="MBM3331056.1"/>
    </source>
</evidence>
<comment type="caution">
    <text evidence="16">The sequence shown here is derived from an EMBL/GenBank/DDBJ whole genome shotgun (WGS) entry which is preliminary data.</text>
</comment>
<dbReference type="GO" id="GO:0008270">
    <property type="term" value="F:zinc ion binding"/>
    <property type="evidence" value="ECO:0007669"/>
    <property type="project" value="InterPro"/>
</dbReference>
<sequence>MKNLVLIVVSLLALTAVAQPFHEGKYVTAPYPELMPGDSAHHFDVRFYRVDLSLPMTSGAMTARVRIELTPRHDDFDTFSLHMVNLVCDSIRRAGNACTFTTGSGRLNIDLDRSFANGESLAVDIYYHRNSGVQNRGFYYHSRGTQGIPHAICYTTTEPADARYWMPCFDEPWDKAERGCAVNVTTPDSMSACSNGLRDSVTTSGGTRTCWWKTSYPIPTYLMVFSASRWANFRQWFHYSPTESSYVDNYIWPEDSADAVSSFSNVVDMMDFFSDSARYGRYPFEKYGHVEAYPFPWGGMENQTMTMVHQAWIVYGSDNGIAHELAHQWWGDMVTCQDWRNIWLNEGFATYSDELYDFHQNGRSSFLNIIASRAQDYFEEEAIDPHAIYDPPYPDHLFDWGHSYCKGAWVQHMLRYVEADTNWAQPGIFFRALRAYGDSFKYGNANTEDYKRIHEQETGLDLDWFFMEWVYSVGYPVYSLGWHGRQNGSNWEVVLELSQDNGAVAPPLFHMPVEVKVNWTGGSATFRYDVTSNQQQNVFPVGGQPTSVVFDPNDWILEQHDTHVGVTQGPSVPYRTALRLAGSNPTAGPARLSYELASAGRPRIDIYDGSGRLIRTLLEGQRPAGSYTANWNRRGNDGRSAAAGAYFCRLIAGSESRTVRIVLAD</sequence>
<dbReference type="GO" id="GO:0016285">
    <property type="term" value="F:alanyl aminopeptidase activity"/>
    <property type="evidence" value="ECO:0007669"/>
    <property type="project" value="UniProtKB-EC"/>
</dbReference>
<dbReference type="InterPro" id="IPR001930">
    <property type="entry name" value="Peptidase_M1"/>
</dbReference>
<evidence type="ECO:0000256" key="5">
    <source>
        <dbReference type="ARBA" id="ARBA00015611"/>
    </source>
</evidence>
<dbReference type="AlphaFoldDB" id="A0A937XG70"/>
<evidence type="ECO:0000256" key="4">
    <source>
        <dbReference type="ARBA" id="ARBA00012564"/>
    </source>
</evidence>
<dbReference type="InterPro" id="IPR027268">
    <property type="entry name" value="Peptidase_M4/M1_CTD_sf"/>
</dbReference>
<evidence type="ECO:0000256" key="11">
    <source>
        <dbReference type="ARBA" id="ARBA00023049"/>
    </source>
</evidence>
<evidence type="ECO:0000256" key="9">
    <source>
        <dbReference type="ARBA" id="ARBA00022801"/>
    </source>
</evidence>
<dbReference type="PANTHER" id="PTHR11533">
    <property type="entry name" value="PROTEASE M1 ZINC METALLOPROTEASE"/>
    <property type="match status" value="1"/>
</dbReference>
<dbReference type="Gene3D" id="2.60.40.4070">
    <property type="match status" value="1"/>
</dbReference>
<evidence type="ECO:0000259" key="14">
    <source>
        <dbReference type="Pfam" id="PF13860"/>
    </source>
</evidence>
<keyword evidence="8" id="KW-0479">Metal-binding</keyword>
<comment type="cofactor">
    <cofactor evidence="2">
        <name>Zn(2+)</name>
        <dbReference type="ChEBI" id="CHEBI:29105"/>
    </cofactor>
</comment>
<feature type="signal peptide" evidence="12">
    <location>
        <begin position="1"/>
        <end position="18"/>
    </location>
</feature>
<dbReference type="Gene3D" id="1.10.390.10">
    <property type="entry name" value="Neutral Protease Domain 2"/>
    <property type="match status" value="1"/>
</dbReference>
<dbReference type="EC" id="3.4.11.2" evidence="4"/>
<keyword evidence="6" id="KW-0031">Aminopeptidase</keyword>
<evidence type="ECO:0000256" key="3">
    <source>
        <dbReference type="ARBA" id="ARBA00010136"/>
    </source>
</evidence>
<evidence type="ECO:0000256" key="10">
    <source>
        <dbReference type="ARBA" id="ARBA00022833"/>
    </source>
</evidence>
<keyword evidence="12" id="KW-0732">Signal</keyword>
<comment type="catalytic activity">
    <reaction evidence="1">
        <text>Release of an N-terminal amino acid, Xaa-|-Yaa- from a peptide, amide or arylamide. Xaa is preferably Ala, but may be most amino acids including Pro (slow action). When a terminal hydrophobic residue is followed by a prolyl residue, the two may be released as an intact Xaa-Pro dipeptide.</text>
        <dbReference type="EC" id="3.4.11.2"/>
    </reaction>
</comment>
<evidence type="ECO:0000259" key="15">
    <source>
        <dbReference type="Pfam" id="PF17900"/>
    </source>
</evidence>
<protein>
    <recommendedName>
        <fullName evidence="5">Aminopeptidase N</fullName>
        <ecNumber evidence="4">3.4.11.2</ecNumber>
    </recommendedName>
</protein>
<dbReference type="GO" id="GO:0016020">
    <property type="term" value="C:membrane"/>
    <property type="evidence" value="ECO:0007669"/>
    <property type="project" value="TreeGrafter"/>
</dbReference>
<keyword evidence="7" id="KW-0645">Protease</keyword>
<evidence type="ECO:0000256" key="7">
    <source>
        <dbReference type="ARBA" id="ARBA00022670"/>
    </source>
</evidence>
<dbReference type="GO" id="GO:0043171">
    <property type="term" value="P:peptide catabolic process"/>
    <property type="evidence" value="ECO:0007669"/>
    <property type="project" value="TreeGrafter"/>
</dbReference>
<feature type="domain" description="Aminopeptidase N-like N-terminal" evidence="15">
    <location>
        <begin position="48"/>
        <end position="222"/>
    </location>
</feature>